<keyword evidence="1" id="KW-0175">Coiled coil</keyword>
<sequence length="48" mass="5274">MDGQVTAEQLLTKIGQLVIQLELANGRIAALQQEIEQLKETPAKKDAK</sequence>
<dbReference type="EMBL" id="LR797158">
    <property type="protein sequence ID" value="CAB4190325.1"/>
    <property type="molecule type" value="Genomic_DNA"/>
</dbReference>
<dbReference type="EMBL" id="LR797211">
    <property type="protein sequence ID" value="CAB4194300.1"/>
    <property type="molecule type" value="Genomic_DNA"/>
</dbReference>
<evidence type="ECO:0000313" key="4">
    <source>
        <dbReference type="EMBL" id="CAB4194300.1"/>
    </source>
</evidence>
<name>A0A6J5MQC9_9CAUD</name>
<evidence type="ECO:0000313" key="2">
    <source>
        <dbReference type="EMBL" id="CAB4149335.1"/>
    </source>
</evidence>
<evidence type="ECO:0000256" key="1">
    <source>
        <dbReference type="SAM" id="Coils"/>
    </source>
</evidence>
<gene>
    <name evidence="3" type="ORF">UFOVP1191_51</name>
    <name evidence="4" type="ORF">UFOVP1252_8</name>
    <name evidence="2" type="ORF">UFOVP529_113</name>
</gene>
<accession>A0A6J5MQC9</accession>
<protein>
    <submittedName>
        <fullName evidence="2">Uncharacterized protein</fullName>
    </submittedName>
</protein>
<feature type="coiled-coil region" evidence="1">
    <location>
        <begin position="14"/>
        <end position="41"/>
    </location>
</feature>
<dbReference type="EMBL" id="LR796510">
    <property type="protein sequence ID" value="CAB4149335.1"/>
    <property type="molecule type" value="Genomic_DNA"/>
</dbReference>
<proteinExistence type="predicted"/>
<evidence type="ECO:0000313" key="3">
    <source>
        <dbReference type="EMBL" id="CAB4190325.1"/>
    </source>
</evidence>
<organism evidence="2">
    <name type="scientific">uncultured Caudovirales phage</name>
    <dbReference type="NCBI Taxonomy" id="2100421"/>
    <lineage>
        <taxon>Viruses</taxon>
        <taxon>Duplodnaviria</taxon>
        <taxon>Heunggongvirae</taxon>
        <taxon>Uroviricota</taxon>
        <taxon>Caudoviricetes</taxon>
        <taxon>Peduoviridae</taxon>
        <taxon>Maltschvirus</taxon>
        <taxon>Maltschvirus maltsch</taxon>
    </lineage>
</organism>
<reference evidence="2" key="1">
    <citation type="submission" date="2020-04" db="EMBL/GenBank/DDBJ databases">
        <authorList>
            <person name="Chiriac C."/>
            <person name="Salcher M."/>
            <person name="Ghai R."/>
            <person name="Kavagutti S V."/>
        </authorList>
    </citation>
    <scope>NUCLEOTIDE SEQUENCE</scope>
</reference>